<keyword evidence="3" id="KW-1185">Reference proteome</keyword>
<reference evidence="3" key="1">
    <citation type="submission" date="2021-01" db="EMBL/GenBank/DDBJ databases">
        <title>Genome public.</title>
        <authorList>
            <person name="Liu C."/>
            <person name="Sun Q."/>
        </authorList>
    </citation>
    <scope>NUCLEOTIDE SEQUENCE [LARGE SCALE GENOMIC DNA]</scope>
    <source>
        <strain evidence="3">YIM B02505</strain>
    </source>
</reference>
<gene>
    <name evidence="2" type="ORF">JHL18_23575</name>
</gene>
<organism evidence="2 3">
    <name type="scientific">Clostridium yunnanense</name>
    <dbReference type="NCBI Taxonomy" id="2800325"/>
    <lineage>
        <taxon>Bacteria</taxon>
        <taxon>Bacillati</taxon>
        <taxon>Bacillota</taxon>
        <taxon>Clostridia</taxon>
        <taxon>Eubacteriales</taxon>
        <taxon>Clostridiaceae</taxon>
        <taxon>Clostridium</taxon>
    </lineage>
</organism>
<sequence length="159" mass="18367">MKYKFMPVFIITAIIVILSVLNIYQYFKFENYQKKYKEKADSEFKLDMQIIYAGIENISSAEIGQIPSLTQLSSGTSKADAICEYTSYYDKNKLLKNTLWELNNNITNRTNIEEVVKKNDLTILLPTLKKIIENPLDEVSTKELYRLVQKHTVLGSTVP</sequence>
<dbReference type="RefSeq" id="WP_200273906.1">
    <property type="nucleotide sequence ID" value="NZ_JAENHN010000066.1"/>
</dbReference>
<evidence type="ECO:0000256" key="1">
    <source>
        <dbReference type="SAM" id="Phobius"/>
    </source>
</evidence>
<feature type="transmembrane region" description="Helical" evidence="1">
    <location>
        <begin position="6"/>
        <end position="27"/>
    </location>
</feature>
<protein>
    <submittedName>
        <fullName evidence="2">Uncharacterized protein</fullName>
    </submittedName>
</protein>
<accession>A0ABS1EW43</accession>
<keyword evidence="1" id="KW-0472">Membrane</keyword>
<keyword evidence="1" id="KW-0812">Transmembrane</keyword>
<proteinExistence type="predicted"/>
<keyword evidence="1" id="KW-1133">Transmembrane helix</keyword>
<evidence type="ECO:0000313" key="2">
    <source>
        <dbReference type="EMBL" id="MBK1813601.1"/>
    </source>
</evidence>
<name>A0ABS1EW43_9CLOT</name>
<dbReference type="EMBL" id="JAENHN010000066">
    <property type="protein sequence ID" value="MBK1813601.1"/>
    <property type="molecule type" value="Genomic_DNA"/>
</dbReference>
<dbReference type="Proteomes" id="UP000596739">
    <property type="component" value="Unassembled WGS sequence"/>
</dbReference>
<comment type="caution">
    <text evidence="2">The sequence shown here is derived from an EMBL/GenBank/DDBJ whole genome shotgun (WGS) entry which is preliminary data.</text>
</comment>
<evidence type="ECO:0000313" key="3">
    <source>
        <dbReference type="Proteomes" id="UP000596739"/>
    </source>
</evidence>